<evidence type="ECO:0000313" key="6">
    <source>
        <dbReference type="EMBL" id="SDE40602.1"/>
    </source>
</evidence>
<comment type="similarity">
    <text evidence="4">Belongs to the peptidase C1 family.</text>
</comment>
<dbReference type="GO" id="GO:0070005">
    <property type="term" value="F:cysteine-type aminopeptidase activity"/>
    <property type="evidence" value="ECO:0007669"/>
    <property type="project" value="InterPro"/>
</dbReference>
<keyword evidence="7" id="KW-1185">Reference proteome</keyword>
<dbReference type="AlphaFoldDB" id="A0A1G7CMP7"/>
<keyword evidence="4" id="KW-0031">Aminopeptidase</keyword>
<proteinExistence type="inferred from homology"/>
<dbReference type="EMBL" id="FNAU01000008">
    <property type="protein sequence ID" value="SDE40602.1"/>
    <property type="molecule type" value="Genomic_DNA"/>
</dbReference>
<accession>A0A1G7CMP7</accession>
<dbReference type="Pfam" id="PF03051">
    <property type="entry name" value="Peptidase_C1_2"/>
    <property type="match status" value="1"/>
</dbReference>
<organism evidence="6 7">
    <name type="scientific">Actinobaculum suis</name>
    <dbReference type="NCBI Taxonomy" id="1657"/>
    <lineage>
        <taxon>Bacteria</taxon>
        <taxon>Bacillati</taxon>
        <taxon>Actinomycetota</taxon>
        <taxon>Actinomycetes</taxon>
        <taxon>Actinomycetales</taxon>
        <taxon>Actinomycetaceae</taxon>
        <taxon>Actinobaculum</taxon>
    </lineage>
</organism>
<gene>
    <name evidence="6" type="ORF">SAMN05421878_10836</name>
</gene>
<keyword evidence="1 4" id="KW-0645">Protease</keyword>
<keyword evidence="3 4" id="KW-0788">Thiol protease</keyword>
<dbReference type="InterPro" id="IPR004134">
    <property type="entry name" value="Peptidase_C1B"/>
</dbReference>
<dbReference type="InterPro" id="IPR038765">
    <property type="entry name" value="Papain-like_cys_pep_sf"/>
</dbReference>
<dbReference type="InterPro" id="IPR000169">
    <property type="entry name" value="Pept_cys_AS"/>
</dbReference>
<dbReference type="PANTHER" id="PTHR10363">
    <property type="entry name" value="BLEOMYCIN HYDROLASE"/>
    <property type="match status" value="1"/>
</dbReference>
<dbReference type="GO" id="GO:0009636">
    <property type="term" value="P:response to toxic substance"/>
    <property type="evidence" value="ECO:0007669"/>
    <property type="project" value="TreeGrafter"/>
</dbReference>
<dbReference type="SUPFAM" id="SSF54001">
    <property type="entry name" value="Cysteine proteinases"/>
    <property type="match status" value="1"/>
</dbReference>
<feature type="active site" evidence="5">
    <location>
        <position position="396"/>
    </location>
</feature>
<evidence type="ECO:0000256" key="1">
    <source>
        <dbReference type="ARBA" id="ARBA00022670"/>
    </source>
</evidence>
<dbReference type="PIRSF" id="PIRSF005700">
    <property type="entry name" value="PepC"/>
    <property type="match status" value="1"/>
</dbReference>
<dbReference type="GO" id="GO:0006508">
    <property type="term" value="P:proteolysis"/>
    <property type="evidence" value="ECO:0007669"/>
    <property type="project" value="UniProtKB-KW"/>
</dbReference>
<dbReference type="GO" id="GO:0043418">
    <property type="term" value="P:homocysteine catabolic process"/>
    <property type="evidence" value="ECO:0007669"/>
    <property type="project" value="TreeGrafter"/>
</dbReference>
<evidence type="ECO:0000256" key="2">
    <source>
        <dbReference type="ARBA" id="ARBA00022801"/>
    </source>
</evidence>
<dbReference type="PROSITE" id="PS00139">
    <property type="entry name" value="THIOL_PROTEASE_CYS"/>
    <property type="match status" value="1"/>
</dbReference>
<evidence type="ECO:0000256" key="4">
    <source>
        <dbReference type="PIRNR" id="PIRNR005700"/>
    </source>
</evidence>
<feature type="active site" evidence="5">
    <location>
        <position position="375"/>
    </location>
</feature>
<protein>
    <recommendedName>
        <fullName evidence="4">Aminopeptidase</fullName>
    </recommendedName>
</protein>
<reference evidence="7" key="1">
    <citation type="submission" date="2016-10" db="EMBL/GenBank/DDBJ databases">
        <authorList>
            <person name="Varghese N."/>
        </authorList>
    </citation>
    <scope>NUCLEOTIDE SEQUENCE [LARGE SCALE GENOMIC DNA]</scope>
    <source>
        <strain evidence="7">DSM 20639</strain>
    </source>
</reference>
<evidence type="ECO:0000256" key="3">
    <source>
        <dbReference type="ARBA" id="ARBA00022807"/>
    </source>
</evidence>
<name>A0A1G7CMP7_9ACTO</name>
<evidence type="ECO:0000256" key="5">
    <source>
        <dbReference type="PIRSR" id="PIRSR005700-1"/>
    </source>
</evidence>
<keyword evidence="2 4" id="KW-0378">Hydrolase</keyword>
<sequence>MAVTAADISTTQLAQWAQDFTDDAAARLAQNAVTQNPVSRLAQDPGRAAALEGATFSLKVDKWEVSNQKQSGRCWMFAGYNAAGRPGVLRATGLENFEFSFAYLQFFDQLEKANVFLVHMEELADVPFPGEFLTPSESVQTERDARTVATMLESPVGDGGWWTSFTNLVKKYGAVPKYAMPETESSSNTKEMHAALVRRLRRAAWEMHTSPATERPQLRTQALADVYRILRIHLGTPPEKFMWQWEDKDGKFHREGELTPQEFAARTLPDLDDYLCLLADPRLTVGESYVIDRSESMLGKPQVFCVVPMEVLQSATVATLREGEPVWMACDVGQDMDRKKGIGDPQLFARGELYGVDMSLERHAGICTKEYLPTHAMAFTGVDLVDEVPQRWRIENSWGEQNGAKGYFTVSDAWFTEHTYLVVVKENAIPAKWRERVLAAAQATPHVLPIWDVLS</sequence>
<dbReference type="Gene3D" id="3.90.70.10">
    <property type="entry name" value="Cysteine proteinases"/>
    <property type="match status" value="1"/>
</dbReference>
<dbReference type="GO" id="GO:0005737">
    <property type="term" value="C:cytoplasm"/>
    <property type="evidence" value="ECO:0007669"/>
    <property type="project" value="TreeGrafter"/>
</dbReference>
<feature type="active site" evidence="5">
    <location>
        <position position="74"/>
    </location>
</feature>
<dbReference type="Proteomes" id="UP000182744">
    <property type="component" value="Unassembled WGS sequence"/>
</dbReference>
<dbReference type="PANTHER" id="PTHR10363:SF2">
    <property type="entry name" value="BLEOMYCIN HYDROLASE"/>
    <property type="match status" value="1"/>
</dbReference>
<evidence type="ECO:0000313" key="7">
    <source>
        <dbReference type="Proteomes" id="UP000182744"/>
    </source>
</evidence>